<dbReference type="InterPro" id="IPR000198">
    <property type="entry name" value="RhoGAP_dom"/>
</dbReference>
<dbReference type="GO" id="GO:0051256">
    <property type="term" value="P:mitotic spindle midzone assembly"/>
    <property type="evidence" value="ECO:0007669"/>
    <property type="project" value="TreeGrafter"/>
</dbReference>
<dbReference type="VEuPathDB" id="VectorBase:GAUT049579"/>
<dbReference type="EnsemblMetazoa" id="GAUT049579-RA">
    <property type="protein sequence ID" value="GAUT049579-PA"/>
    <property type="gene ID" value="GAUT049579"/>
</dbReference>
<dbReference type="CDD" id="cd04382">
    <property type="entry name" value="RhoGAP_MgcRacGAP"/>
    <property type="match status" value="1"/>
</dbReference>
<dbReference type="GO" id="GO:0005634">
    <property type="term" value="C:nucleus"/>
    <property type="evidence" value="ECO:0007669"/>
    <property type="project" value="TreeGrafter"/>
</dbReference>
<feature type="domain" description="Rho-GAP" evidence="11">
    <location>
        <begin position="370"/>
        <end position="559"/>
    </location>
</feature>
<dbReference type="Pfam" id="PF00620">
    <property type="entry name" value="RhoGAP"/>
    <property type="match status" value="1"/>
</dbReference>
<dbReference type="SUPFAM" id="SSF48350">
    <property type="entry name" value="GTPase activation domain, GAP"/>
    <property type="match status" value="1"/>
</dbReference>
<evidence type="ECO:0000259" key="10">
    <source>
        <dbReference type="PROSITE" id="PS50081"/>
    </source>
</evidence>
<accession>A0A1A9VW66</accession>
<dbReference type="Gene3D" id="1.10.555.10">
    <property type="entry name" value="Rho GTPase activation protein"/>
    <property type="match status" value="1"/>
</dbReference>
<feature type="region of interest" description="Disordered" evidence="9">
    <location>
        <begin position="193"/>
        <end position="218"/>
    </location>
</feature>
<dbReference type="PROSITE" id="PS00479">
    <property type="entry name" value="ZF_DAG_PE_1"/>
    <property type="match status" value="1"/>
</dbReference>
<dbReference type="PROSITE" id="PS50238">
    <property type="entry name" value="RHOGAP"/>
    <property type="match status" value="1"/>
</dbReference>
<dbReference type="GO" id="GO:0032154">
    <property type="term" value="C:cleavage furrow"/>
    <property type="evidence" value="ECO:0007669"/>
    <property type="project" value="TreeGrafter"/>
</dbReference>
<protein>
    <recommendedName>
        <fullName evidence="14">Rho-GAP domain-containing protein</fullName>
    </recommendedName>
</protein>
<dbReference type="SMART" id="SM00324">
    <property type="entry name" value="RhoGAP"/>
    <property type="match status" value="1"/>
</dbReference>
<keyword evidence="5" id="KW-0221">Differentiation</keyword>
<dbReference type="SUPFAM" id="SSF57889">
    <property type="entry name" value="Cysteine-rich domain"/>
    <property type="match status" value="1"/>
</dbReference>
<reference evidence="12" key="1">
    <citation type="submission" date="2020-05" db="UniProtKB">
        <authorList>
            <consortium name="EnsemblMetazoa"/>
        </authorList>
    </citation>
    <scope>IDENTIFICATION</scope>
    <source>
        <strain evidence="12">TTRI</strain>
    </source>
</reference>
<dbReference type="FunFam" id="3.30.60.20:FF:000033">
    <property type="entry name" value="Rac GTPase-activating protein 1"/>
    <property type="match status" value="1"/>
</dbReference>
<dbReference type="PANTHER" id="PTHR46199">
    <property type="entry name" value="RAC GTPASE-ACTIVATING PROTEIN 1"/>
    <property type="match status" value="1"/>
</dbReference>
<keyword evidence="4" id="KW-0863">Zinc-finger</keyword>
<evidence type="ECO:0000256" key="2">
    <source>
        <dbReference type="ARBA" id="ARBA00022473"/>
    </source>
</evidence>
<evidence type="ECO:0000256" key="9">
    <source>
        <dbReference type="SAM" id="MobiDB-lite"/>
    </source>
</evidence>
<dbReference type="PROSITE" id="PS50081">
    <property type="entry name" value="ZF_DAG_PE_2"/>
    <property type="match status" value="1"/>
</dbReference>
<dbReference type="InterPro" id="IPR046349">
    <property type="entry name" value="C1-like_sf"/>
</dbReference>
<dbReference type="GO" id="GO:0007266">
    <property type="term" value="P:Rho protein signal transduction"/>
    <property type="evidence" value="ECO:0007669"/>
    <property type="project" value="TreeGrafter"/>
</dbReference>
<dbReference type="GO" id="GO:0008270">
    <property type="term" value="F:zinc ion binding"/>
    <property type="evidence" value="ECO:0007669"/>
    <property type="project" value="UniProtKB-KW"/>
</dbReference>
<dbReference type="AlphaFoldDB" id="A0A1A9VW66"/>
<sequence length="616" mass="69577">MTTNSLSTLATFDDIRRCVQVLTDGSAEEEFLKILQLQEKFRLECVASVQEAQRLQRELDASLQSMTDLETKLFHARRLLEMENRARKEAEHERDQMEQKILAVADLLKYENNLKNETKDKLAFLNNLQKKRKSKNPHLEEMYGNEINSTGSFLSDLSITQSEDDFLDAHISRGWHKHKPSVSNAVPYVGNKRSRLSAAGGTENMPSGGRRSARRSRAPAFACDPLPETERIVATTKVTIPQDGQGAIRAESTIETAPPQLRQVDALGDIEYIDEAPACTPQKSITRQATVQPITPVITPTTTGTLKRGHNFARKKFIKPEICINCQKRIRFNMDGLRCRDCPVRCHINCRPQLTICCVPGTPTNKGLMSHLADYAPVVPPMIPALIVHCVHEIESRGLQEKGIYRVSGSEREVKALKERFLKNKTIPHLGNIDVHVLCGCIKDFLRSLSEPLIPRTLWETFCNAVQNQPEEDIVRQLTHAISRLPQPNRDTLAFLILHFQRVAESPEVSMPLKNLARVFAPTMFGNSSGDLEQGAILAEIYAQCTIMENLLKIPTEHWIPYVSLETEKENSQNSTNLLRTPSRQNKDLVYSLYATPFKTTLKKRKFFETPPGGKH</sequence>
<evidence type="ECO:0000259" key="11">
    <source>
        <dbReference type="PROSITE" id="PS50238"/>
    </source>
</evidence>
<dbReference type="InterPro" id="IPR008936">
    <property type="entry name" value="Rho_GTPase_activation_prot"/>
</dbReference>
<keyword evidence="3" id="KW-0479">Metal-binding</keyword>
<evidence type="ECO:0000256" key="7">
    <source>
        <dbReference type="ARBA" id="ARBA00022871"/>
    </source>
</evidence>
<keyword evidence="2" id="KW-0217">Developmental protein</keyword>
<evidence type="ECO:0000256" key="8">
    <source>
        <dbReference type="SAM" id="Coils"/>
    </source>
</evidence>
<dbReference type="Proteomes" id="UP000078200">
    <property type="component" value="Unassembled WGS sequence"/>
</dbReference>
<keyword evidence="13" id="KW-1185">Reference proteome</keyword>
<dbReference type="STRING" id="7395.A0A1A9VW66"/>
<keyword evidence="7" id="KW-0744">Spermatogenesis</keyword>
<keyword evidence="8" id="KW-0175">Coiled coil</keyword>
<evidence type="ECO:0000313" key="12">
    <source>
        <dbReference type="EnsemblMetazoa" id="GAUT049579-PA"/>
    </source>
</evidence>
<proteinExistence type="predicted"/>
<dbReference type="SMART" id="SM00109">
    <property type="entry name" value="C1"/>
    <property type="match status" value="1"/>
</dbReference>
<organism evidence="12 13">
    <name type="scientific">Glossina austeni</name>
    <name type="common">Savannah tsetse fly</name>
    <dbReference type="NCBI Taxonomy" id="7395"/>
    <lineage>
        <taxon>Eukaryota</taxon>
        <taxon>Metazoa</taxon>
        <taxon>Ecdysozoa</taxon>
        <taxon>Arthropoda</taxon>
        <taxon>Hexapoda</taxon>
        <taxon>Insecta</taxon>
        <taxon>Pterygota</taxon>
        <taxon>Neoptera</taxon>
        <taxon>Endopterygota</taxon>
        <taxon>Diptera</taxon>
        <taxon>Brachycera</taxon>
        <taxon>Muscomorpha</taxon>
        <taxon>Hippoboscoidea</taxon>
        <taxon>Glossinidae</taxon>
        <taxon>Glossina</taxon>
    </lineage>
</organism>
<feature type="coiled-coil region" evidence="8">
    <location>
        <begin position="52"/>
        <end position="107"/>
    </location>
</feature>
<evidence type="ECO:0000256" key="6">
    <source>
        <dbReference type="ARBA" id="ARBA00022833"/>
    </source>
</evidence>
<dbReference type="PANTHER" id="PTHR46199:SF3">
    <property type="entry name" value="RAC GTPASE-ACTIVATING PROTEIN 1"/>
    <property type="match status" value="1"/>
</dbReference>
<dbReference type="GO" id="GO:0030154">
    <property type="term" value="P:cell differentiation"/>
    <property type="evidence" value="ECO:0007669"/>
    <property type="project" value="UniProtKB-KW"/>
</dbReference>
<dbReference type="GO" id="GO:0000281">
    <property type="term" value="P:mitotic cytokinesis"/>
    <property type="evidence" value="ECO:0007669"/>
    <property type="project" value="TreeGrafter"/>
</dbReference>
<name>A0A1A9VW66_GLOAU</name>
<evidence type="ECO:0000256" key="3">
    <source>
        <dbReference type="ARBA" id="ARBA00022723"/>
    </source>
</evidence>
<dbReference type="CDD" id="cd20821">
    <property type="entry name" value="C1_MgcRacGAP"/>
    <property type="match status" value="1"/>
</dbReference>
<evidence type="ECO:0000256" key="1">
    <source>
        <dbReference type="ARBA" id="ARBA00022468"/>
    </source>
</evidence>
<dbReference type="GO" id="GO:0007283">
    <property type="term" value="P:spermatogenesis"/>
    <property type="evidence" value="ECO:0007669"/>
    <property type="project" value="UniProtKB-KW"/>
</dbReference>
<dbReference type="Gene3D" id="3.30.60.20">
    <property type="match status" value="1"/>
</dbReference>
<dbReference type="Pfam" id="PF00130">
    <property type="entry name" value="C1_1"/>
    <property type="match status" value="1"/>
</dbReference>
<evidence type="ECO:0000256" key="5">
    <source>
        <dbReference type="ARBA" id="ARBA00022782"/>
    </source>
</evidence>
<evidence type="ECO:0000256" key="4">
    <source>
        <dbReference type="ARBA" id="ARBA00022771"/>
    </source>
</evidence>
<keyword evidence="6" id="KW-0862">Zinc</keyword>
<evidence type="ECO:0008006" key="14">
    <source>
        <dbReference type="Google" id="ProtNLM"/>
    </source>
</evidence>
<dbReference type="InterPro" id="IPR002219">
    <property type="entry name" value="PKC_DAG/PE"/>
</dbReference>
<keyword evidence="1" id="KW-0343">GTPase activation</keyword>
<dbReference type="GO" id="GO:0051233">
    <property type="term" value="C:spindle midzone"/>
    <property type="evidence" value="ECO:0007669"/>
    <property type="project" value="TreeGrafter"/>
</dbReference>
<dbReference type="GO" id="GO:0030496">
    <property type="term" value="C:midbody"/>
    <property type="evidence" value="ECO:0007669"/>
    <property type="project" value="TreeGrafter"/>
</dbReference>
<dbReference type="GO" id="GO:0097149">
    <property type="term" value="C:centralspindlin complex"/>
    <property type="evidence" value="ECO:0007669"/>
    <property type="project" value="TreeGrafter"/>
</dbReference>
<evidence type="ECO:0000313" key="13">
    <source>
        <dbReference type="Proteomes" id="UP000078200"/>
    </source>
</evidence>
<feature type="domain" description="Phorbol-ester/DAG-type" evidence="10">
    <location>
        <begin position="309"/>
        <end position="358"/>
    </location>
</feature>
<dbReference type="GO" id="GO:0005096">
    <property type="term" value="F:GTPase activator activity"/>
    <property type="evidence" value="ECO:0007669"/>
    <property type="project" value="UniProtKB-KW"/>
</dbReference>